<evidence type="ECO:0000256" key="1">
    <source>
        <dbReference type="SAM" id="Phobius"/>
    </source>
</evidence>
<keyword evidence="1" id="KW-1133">Transmembrane helix</keyword>
<keyword evidence="1" id="KW-0812">Transmembrane</keyword>
<proteinExistence type="predicted"/>
<feature type="transmembrane region" description="Helical" evidence="1">
    <location>
        <begin position="46"/>
        <end position="64"/>
    </location>
</feature>
<gene>
    <name evidence="2" type="ORF">ACFQ0R_04555</name>
</gene>
<name>A0ABW3GMM9_9FLAO</name>
<dbReference type="RefSeq" id="WP_379657193.1">
    <property type="nucleotide sequence ID" value="NZ_JBHTIV010000005.1"/>
</dbReference>
<comment type="caution">
    <text evidence="2">The sequence shown here is derived from an EMBL/GenBank/DDBJ whole genome shotgun (WGS) entry which is preliminary data.</text>
</comment>
<organism evidence="2 3">
    <name type="scientific">Psychroflexus salinarum</name>
    <dbReference type="NCBI Taxonomy" id="546024"/>
    <lineage>
        <taxon>Bacteria</taxon>
        <taxon>Pseudomonadati</taxon>
        <taxon>Bacteroidota</taxon>
        <taxon>Flavobacteriia</taxon>
        <taxon>Flavobacteriales</taxon>
        <taxon>Flavobacteriaceae</taxon>
        <taxon>Psychroflexus</taxon>
    </lineage>
</organism>
<feature type="transmembrane region" description="Helical" evidence="1">
    <location>
        <begin position="21"/>
        <end position="40"/>
    </location>
</feature>
<evidence type="ECO:0000313" key="3">
    <source>
        <dbReference type="Proteomes" id="UP001597049"/>
    </source>
</evidence>
<evidence type="ECO:0008006" key="4">
    <source>
        <dbReference type="Google" id="ProtNLM"/>
    </source>
</evidence>
<keyword evidence="1" id="KW-0472">Membrane</keyword>
<protein>
    <recommendedName>
        <fullName evidence="4">Bacteriocin-type signal sequence-containing protein</fullName>
    </recommendedName>
</protein>
<keyword evidence="3" id="KW-1185">Reference proteome</keyword>
<reference evidence="3" key="1">
    <citation type="journal article" date="2019" name="Int. J. Syst. Evol. Microbiol.">
        <title>The Global Catalogue of Microorganisms (GCM) 10K type strain sequencing project: providing services to taxonomists for standard genome sequencing and annotation.</title>
        <authorList>
            <consortium name="The Broad Institute Genomics Platform"/>
            <consortium name="The Broad Institute Genome Sequencing Center for Infectious Disease"/>
            <person name="Wu L."/>
            <person name="Ma J."/>
        </authorList>
    </citation>
    <scope>NUCLEOTIDE SEQUENCE [LARGE SCALE GENOMIC DNA]</scope>
    <source>
        <strain evidence="3">CCUG 56752</strain>
    </source>
</reference>
<dbReference type="EMBL" id="JBHTIV010000005">
    <property type="protein sequence ID" value="MFD0931866.1"/>
    <property type="molecule type" value="Genomic_DNA"/>
</dbReference>
<accession>A0ABW3GMM9</accession>
<sequence length="65" mass="6431">MKNLELTQMENVNGGLDGGDIMCGFAIASFGVSAAALFSTGVGAPVAYAAIGYALATPALTGCFL</sequence>
<evidence type="ECO:0000313" key="2">
    <source>
        <dbReference type="EMBL" id="MFD0931866.1"/>
    </source>
</evidence>
<dbReference type="Proteomes" id="UP001597049">
    <property type="component" value="Unassembled WGS sequence"/>
</dbReference>